<reference evidence="2 3" key="1">
    <citation type="journal article" date="2013" name="Genome Biol.">
        <title>The genome sequence of the most widely cultivated cacao type and its use to identify candidate genes regulating pod color.</title>
        <authorList>
            <person name="Motamayor J.C."/>
            <person name="Mockaitis K."/>
            <person name="Schmutz J."/>
            <person name="Haiminen N."/>
            <person name="Iii D.L."/>
            <person name="Cornejo O."/>
            <person name="Findley S.D."/>
            <person name="Zheng P."/>
            <person name="Utro F."/>
            <person name="Royaert S."/>
            <person name="Saski C."/>
            <person name="Jenkins J."/>
            <person name="Podicheti R."/>
            <person name="Zhao M."/>
            <person name="Scheffler B.E."/>
            <person name="Stack J.C."/>
            <person name="Feltus F.A."/>
            <person name="Mustiga G.M."/>
            <person name="Amores F."/>
            <person name="Phillips W."/>
            <person name="Marelli J.P."/>
            <person name="May G.D."/>
            <person name="Shapiro H."/>
            <person name="Ma J."/>
            <person name="Bustamante C.D."/>
            <person name="Schnell R.J."/>
            <person name="Main D."/>
            <person name="Gilbert D."/>
            <person name="Parida L."/>
            <person name="Kuhn D.N."/>
        </authorList>
    </citation>
    <scope>NUCLEOTIDE SEQUENCE [LARGE SCALE GENOMIC DNA]</scope>
    <source>
        <strain evidence="3">cv. Matina 1-6</strain>
    </source>
</reference>
<proteinExistence type="predicted"/>
<dbReference type="HOGENOM" id="CLU_2643054_0_0_1"/>
<gene>
    <name evidence="2" type="ORF">TCM_041168</name>
</gene>
<sequence>MHFGIFALFNPFKNLHVYCFPFTFLPVFFLLLLPVLWLWFGFDLLCFVGFCMFHFFCFDLLSVFVFLVFCLLFGFVL</sequence>
<dbReference type="Gramene" id="EOY33203">
    <property type="protein sequence ID" value="EOY33203"/>
    <property type="gene ID" value="TCM_041168"/>
</dbReference>
<feature type="transmembrane region" description="Helical" evidence="1">
    <location>
        <begin position="15"/>
        <end position="40"/>
    </location>
</feature>
<keyword evidence="1" id="KW-1133">Transmembrane helix</keyword>
<name>A0A061GUZ3_THECC</name>
<dbReference type="InParanoid" id="A0A061GUZ3"/>
<evidence type="ECO:0000256" key="1">
    <source>
        <dbReference type="SAM" id="Phobius"/>
    </source>
</evidence>
<protein>
    <submittedName>
        <fullName evidence="2">Uncharacterized protein</fullName>
    </submittedName>
</protein>
<keyword evidence="1" id="KW-0472">Membrane</keyword>
<evidence type="ECO:0000313" key="2">
    <source>
        <dbReference type="EMBL" id="EOY33203.1"/>
    </source>
</evidence>
<organism evidence="2 3">
    <name type="scientific">Theobroma cacao</name>
    <name type="common">Cacao</name>
    <name type="synonym">Cocoa</name>
    <dbReference type="NCBI Taxonomy" id="3641"/>
    <lineage>
        <taxon>Eukaryota</taxon>
        <taxon>Viridiplantae</taxon>
        <taxon>Streptophyta</taxon>
        <taxon>Embryophyta</taxon>
        <taxon>Tracheophyta</taxon>
        <taxon>Spermatophyta</taxon>
        <taxon>Magnoliopsida</taxon>
        <taxon>eudicotyledons</taxon>
        <taxon>Gunneridae</taxon>
        <taxon>Pentapetalae</taxon>
        <taxon>rosids</taxon>
        <taxon>malvids</taxon>
        <taxon>Malvales</taxon>
        <taxon>Malvaceae</taxon>
        <taxon>Byttnerioideae</taxon>
        <taxon>Theobroma</taxon>
    </lineage>
</organism>
<accession>A0A061GUZ3</accession>
<dbReference type="EMBL" id="CM001887">
    <property type="protein sequence ID" value="EOY33203.1"/>
    <property type="molecule type" value="Genomic_DNA"/>
</dbReference>
<dbReference type="Proteomes" id="UP000026915">
    <property type="component" value="Chromosome 9"/>
</dbReference>
<dbReference type="AlphaFoldDB" id="A0A061GUZ3"/>
<keyword evidence="1" id="KW-0812">Transmembrane</keyword>
<feature type="transmembrane region" description="Helical" evidence="1">
    <location>
        <begin position="47"/>
        <end position="76"/>
    </location>
</feature>
<evidence type="ECO:0000313" key="3">
    <source>
        <dbReference type="Proteomes" id="UP000026915"/>
    </source>
</evidence>
<keyword evidence="3" id="KW-1185">Reference proteome</keyword>